<dbReference type="PANTHER" id="PTHR31303:SF1">
    <property type="entry name" value="CTP-DEPENDENT DIACYLGLYCEROL KINASE 1"/>
    <property type="match status" value="1"/>
</dbReference>
<dbReference type="EMBL" id="HBIZ01012686">
    <property type="protein sequence ID" value="CAE0755054.1"/>
    <property type="molecule type" value="Transcribed_RNA"/>
</dbReference>
<feature type="transmembrane region" description="Helical" evidence="1">
    <location>
        <begin position="280"/>
        <end position="300"/>
    </location>
</feature>
<proteinExistence type="predicted"/>
<feature type="transmembrane region" description="Helical" evidence="1">
    <location>
        <begin position="163"/>
        <end position="187"/>
    </location>
</feature>
<dbReference type="AlphaFoldDB" id="A0A7S4B5N8"/>
<protein>
    <recommendedName>
        <fullName evidence="3">Dolichol kinase</fullName>
    </recommendedName>
</protein>
<dbReference type="PANTHER" id="PTHR31303">
    <property type="entry name" value="CTP-DEPENDENT DIACYLGLYCEROL KINASE 1"/>
    <property type="match status" value="1"/>
</dbReference>
<feature type="transmembrane region" description="Helical" evidence="1">
    <location>
        <begin position="227"/>
        <end position="244"/>
    </location>
</feature>
<evidence type="ECO:0008006" key="3">
    <source>
        <dbReference type="Google" id="ProtNLM"/>
    </source>
</evidence>
<reference evidence="2" key="1">
    <citation type="submission" date="2021-01" db="EMBL/GenBank/DDBJ databases">
        <authorList>
            <person name="Corre E."/>
            <person name="Pelletier E."/>
            <person name="Niang G."/>
            <person name="Scheremetjew M."/>
            <person name="Finn R."/>
            <person name="Kale V."/>
            <person name="Holt S."/>
            <person name="Cochrane G."/>
            <person name="Meng A."/>
            <person name="Brown T."/>
            <person name="Cohen L."/>
        </authorList>
    </citation>
    <scope>NUCLEOTIDE SEQUENCE</scope>
    <source>
        <strain evidence="2">CCMP645</strain>
    </source>
</reference>
<gene>
    <name evidence="2" type="ORF">PCAR00345_LOCUS7641</name>
</gene>
<evidence type="ECO:0000256" key="1">
    <source>
        <dbReference type="SAM" id="Phobius"/>
    </source>
</evidence>
<feature type="transmembrane region" description="Helical" evidence="1">
    <location>
        <begin position="312"/>
        <end position="331"/>
    </location>
</feature>
<evidence type="ECO:0000313" key="2">
    <source>
        <dbReference type="EMBL" id="CAE0755054.1"/>
    </source>
</evidence>
<dbReference type="InterPro" id="IPR037997">
    <property type="entry name" value="Dgk1-like"/>
</dbReference>
<organism evidence="2">
    <name type="scientific">Chrysotila carterae</name>
    <name type="common">Marine alga</name>
    <name type="synonym">Syracosphaera carterae</name>
    <dbReference type="NCBI Taxonomy" id="13221"/>
    <lineage>
        <taxon>Eukaryota</taxon>
        <taxon>Haptista</taxon>
        <taxon>Haptophyta</taxon>
        <taxon>Prymnesiophyceae</taxon>
        <taxon>Isochrysidales</taxon>
        <taxon>Isochrysidaceae</taxon>
        <taxon>Chrysotila</taxon>
    </lineage>
</organism>
<feature type="transmembrane region" description="Helical" evidence="1">
    <location>
        <begin position="15"/>
        <end position="34"/>
    </location>
</feature>
<sequence length="354" mass="37576">MVQLKPRSLSSRHEYLTIQVALLCLVPGTAFAYVQLPSRCLRNAVFRGDSAVRGLPHSAMYVRFPEQPCRPFPARRVPNHYRASKIVAAAALQPIEVASGAFSKAIAAFPLLFQSAVEQDVFCALFCTVSAAAWVWIWTGLAASGKIPSVVSRKVVHAGSAPLLMLCWPLFSEAPSGLVAASFVPLLQAFRLFRAGTAADDDTGSDKGLIQAVSRTGARAEALKGPLIYTLVLLCATVFGWRSIVASTALCQMAVGDGLADIFGRRFGGTKWPFAPSKSYVGSAAFALSAFLASAGFVSFFHACGYTSATALACWPSLLAISILCAAVELVPVADDNLTVPFTAMLLSILLLHS</sequence>
<name>A0A7S4B5N8_CHRCT</name>
<accession>A0A7S4B5N8</accession>
<keyword evidence="1" id="KW-0472">Membrane</keyword>
<keyword evidence="1" id="KW-1133">Transmembrane helix</keyword>
<feature type="transmembrane region" description="Helical" evidence="1">
    <location>
        <begin position="121"/>
        <end position="143"/>
    </location>
</feature>
<keyword evidence="1" id="KW-0812">Transmembrane</keyword>
<dbReference type="GO" id="GO:0004143">
    <property type="term" value="F:ATP-dependent diacylglycerol kinase activity"/>
    <property type="evidence" value="ECO:0007669"/>
    <property type="project" value="InterPro"/>
</dbReference>